<keyword evidence="2" id="KW-0808">Transferase</keyword>
<evidence type="ECO:0000259" key="1">
    <source>
        <dbReference type="Pfam" id="PF00534"/>
    </source>
</evidence>
<proteinExistence type="predicted"/>
<comment type="caution">
    <text evidence="2">The sequence shown here is derived from an EMBL/GenBank/DDBJ whole genome shotgun (WGS) entry which is preliminary data.</text>
</comment>
<organism evidence="2 3">
    <name type="scientific">Gillisia hiemivivida</name>
    <dbReference type="NCBI Taxonomy" id="291190"/>
    <lineage>
        <taxon>Bacteria</taxon>
        <taxon>Pseudomonadati</taxon>
        <taxon>Bacteroidota</taxon>
        <taxon>Flavobacteriia</taxon>
        <taxon>Flavobacteriales</taxon>
        <taxon>Flavobacteriaceae</taxon>
        <taxon>Gillisia</taxon>
    </lineage>
</organism>
<dbReference type="OrthoDB" id="1395864at2"/>
<dbReference type="CDD" id="cd03801">
    <property type="entry name" value="GT4_PimA-like"/>
    <property type="match status" value="1"/>
</dbReference>
<dbReference type="PANTHER" id="PTHR12526">
    <property type="entry name" value="GLYCOSYLTRANSFERASE"/>
    <property type="match status" value="1"/>
</dbReference>
<dbReference type="PANTHER" id="PTHR12526:SF630">
    <property type="entry name" value="GLYCOSYLTRANSFERASE"/>
    <property type="match status" value="1"/>
</dbReference>
<dbReference type="SUPFAM" id="SSF53756">
    <property type="entry name" value="UDP-Glycosyltransferase/glycogen phosphorylase"/>
    <property type="match status" value="1"/>
</dbReference>
<dbReference type="EMBL" id="VORY01000007">
    <property type="protein sequence ID" value="TXD93901.1"/>
    <property type="molecule type" value="Genomic_DNA"/>
</dbReference>
<dbReference type="GO" id="GO:0016757">
    <property type="term" value="F:glycosyltransferase activity"/>
    <property type="evidence" value="ECO:0007669"/>
    <property type="project" value="InterPro"/>
</dbReference>
<feature type="domain" description="Glycosyl transferase family 1" evidence="1">
    <location>
        <begin position="195"/>
        <end position="352"/>
    </location>
</feature>
<gene>
    <name evidence="2" type="ORF">ES724_08230</name>
</gene>
<dbReference type="InterPro" id="IPR001296">
    <property type="entry name" value="Glyco_trans_1"/>
</dbReference>
<reference evidence="2 3" key="1">
    <citation type="submission" date="2019-08" db="EMBL/GenBank/DDBJ databases">
        <title>Genome sequence of Gillisia hiemivivida IC154 (type strain).</title>
        <authorList>
            <person name="Bowman J.P."/>
        </authorList>
    </citation>
    <scope>NUCLEOTIDE SEQUENCE [LARGE SCALE GENOMIC DNA]</scope>
    <source>
        <strain evidence="2 3">IC154</strain>
    </source>
</reference>
<dbReference type="Gene3D" id="3.40.50.2000">
    <property type="entry name" value="Glycogen Phosphorylase B"/>
    <property type="match status" value="2"/>
</dbReference>
<sequence length="390" mass="44632">MRFAVFTHVEHIKSANQIYAYAPYVREMNLWFSQAEKVEIIAPVNDGERNPILLKYDKSDLILNQIPGMNLLSTRSAVKLFFQLPIIIIKMLRAMYKADHIHIRSPGNIALIACFLQVLFPFKNKTAKYAGNWDPNSVQPWSYKWQKKILSNTFLTRKMKVLVYGNWPSQSKNVYSFFTATFTEDDKVMARQNFDYPFEFIFVGSLVSGKNPLYAIKLIESLRELGVPASLKIYGEGVLEKELKDYINKNNLASIISLEGNIVLNQLKKTYLESHFIILASQSEGWPKAIAEGMFYGCIPIATSVSCVPWMLDNGKRGVLVTEDIDQTTHCILNILNDKSKLQRMSKKAQNWSEQYTLEKFEHEIKKLLNPMEKLSIKSSFPFEKGGGVG</sequence>
<dbReference type="Proteomes" id="UP000321367">
    <property type="component" value="Unassembled WGS sequence"/>
</dbReference>
<protein>
    <submittedName>
        <fullName evidence="2">Glycosyltransferase</fullName>
    </submittedName>
</protein>
<dbReference type="Pfam" id="PF00534">
    <property type="entry name" value="Glycos_transf_1"/>
    <property type="match status" value="1"/>
</dbReference>
<accession>A0A5C6ZTZ8</accession>
<dbReference type="AlphaFoldDB" id="A0A5C6ZTZ8"/>
<keyword evidence="3" id="KW-1185">Reference proteome</keyword>
<name>A0A5C6ZTZ8_9FLAO</name>
<dbReference type="RefSeq" id="WP_146931984.1">
    <property type="nucleotide sequence ID" value="NZ_CBCSHZ010000006.1"/>
</dbReference>
<evidence type="ECO:0000313" key="3">
    <source>
        <dbReference type="Proteomes" id="UP000321367"/>
    </source>
</evidence>
<evidence type="ECO:0000313" key="2">
    <source>
        <dbReference type="EMBL" id="TXD93901.1"/>
    </source>
</evidence>